<keyword evidence="1" id="KW-0732">Signal</keyword>
<protein>
    <submittedName>
        <fullName evidence="3">Neprosin activation peptide</fullName>
    </submittedName>
</protein>
<dbReference type="InterPro" id="IPR025521">
    <property type="entry name" value="Neprosin_propep"/>
</dbReference>
<dbReference type="Proteomes" id="UP001370490">
    <property type="component" value="Unassembled WGS sequence"/>
</dbReference>
<keyword evidence="4" id="KW-1185">Reference proteome</keyword>
<dbReference type="Pfam" id="PF14365">
    <property type="entry name" value="Neprosin_AP"/>
    <property type="match status" value="1"/>
</dbReference>
<evidence type="ECO:0000313" key="4">
    <source>
        <dbReference type="Proteomes" id="UP001370490"/>
    </source>
</evidence>
<feature type="signal peptide" evidence="1">
    <location>
        <begin position="1"/>
        <end position="25"/>
    </location>
</feature>
<feature type="chain" id="PRO_5042981002" evidence="1">
    <location>
        <begin position="26"/>
        <end position="164"/>
    </location>
</feature>
<proteinExistence type="predicted"/>
<sequence length="164" mass="18255">MSSIACTPCVLVFAVSLLCHNFVEGRRAKGTLKTIRSEGEIIDCVVVYQQSALNHPLLTNHKIQMKPTSRPSGIGSDNSEAELDPFWRRVSKWEGVIFPVKAMQKQVTLDMLQSWMTPTHEDADLQPNATTVTKPSCYDLLFGPPNATYGSYFYYGAGFSDNCQ</sequence>
<evidence type="ECO:0000259" key="2">
    <source>
        <dbReference type="Pfam" id="PF14365"/>
    </source>
</evidence>
<comment type="caution">
    <text evidence="3">The sequence shown here is derived from an EMBL/GenBank/DDBJ whole genome shotgun (WGS) entry which is preliminary data.</text>
</comment>
<accession>A0AAN8UXV3</accession>
<gene>
    <name evidence="3" type="ORF">RJ641_015920</name>
</gene>
<dbReference type="AlphaFoldDB" id="A0AAN8UXV3"/>
<name>A0AAN8UXV3_9MAGN</name>
<feature type="domain" description="Neprosin activation peptide" evidence="2">
    <location>
        <begin position="38"/>
        <end position="79"/>
    </location>
</feature>
<evidence type="ECO:0000256" key="1">
    <source>
        <dbReference type="SAM" id="SignalP"/>
    </source>
</evidence>
<dbReference type="EMBL" id="JBAMMX010000021">
    <property type="protein sequence ID" value="KAK6920016.1"/>
    <property type="molecule type" value="Genomic_DNA"/>
</dbReference>
<reference evidence="3 4" key="1">
    <citation type="submission" date="2023-12" db="EMBL/GenBank/DDBJ databases">
        <title>A high-quality genome assembly for Dillenia turbinata (Dilleniales).</title>
        <authorList>
            <person name="Chanderbali A."/>
        </authorList>
    </citation>
    <scope>NUCLEOTIDE SEQUENCE [LARGE SCALE GENOMIC DNA]</scope>
    <source>
        <strain evidence="3">LSX21</strain>
        <tissue evidence="3">Leaf</tissue>
    </source>
</reference>
<evidence type="ECO:0000313" key="3">
    <source>
        <dbReference type="EMBL" id="KAK6920016.1"/>
    </source>
</evidence>
<organism evidence="3 4">
    <name type="scientific">Dillenia turbinata</name>
    <dbReference type="NCBI Taxonomy" id="194707"/>
    <lineage>
        <taxon>Eukaryota</taxon>
        <taxon>Viridiplantae</taxon>
        <taxon>Streptophyta</taxon>
        <taxon>Embryophyta</taxon>
        <taxon>Tracheophyta</taxon>
        <taxon>Spermatophyta</taxon>
        <taxon>Magnoliopsida</taxon>
        <taxon>eudicotyledons</taxon>
        <taxon>Gunneridae</taxon>
        <taxon>Pentapetalae</taxon>
        <taxon>Dilleniales</taxon>
        <taxon>Dilleniaceae</taxon>
        <taxon>Dillenia</taxon>
    </lineage>
</organism>